<dbReference type="GO" id="GO:0005524">
    <property type="term" value="F:ATP binding"/>
    <property type="evidence" value="ECO:0007669"/>
    <property type="project" value="UniProtKB-KW"/>
</dbReference>
<dbReference type="InterPro" id="IPR004147">
    <property type="entry name" value="ABC1_dom"/>
</dbReference>
<name>A0A1Y6C800_9BACT</name>
<keyword evidence="6" id="KW-0418">Kinase</keyword>
<comment type="similarity">
    <text evidence="1">Belongs to the protein kinase superfamily. ADCK protein kinase family.</text>
</comment>
<keyword evidence="4" id="KW-0067">ATP-binding</keyword>
<keyword evidence="6" id="KW-0830">Ubiquinone</keyword>
<dbReference type="PANTHER" id="PTHR43851">
    <property type="match status" value="1"/>
</dbReference>
<dbReference type="GO" id="GO:0016301">
    <property type="term" value="F:kinase activity"/>
    <property type="evidence" value="ECO:0007669"/>
    <property type="project" value="UniProtKB-KW"/>
</dbReference>
<proteinExistence type="inferred from homology"/>
<evidence type="ECO:0000313" key="6">
    <source>
        <dbReference type="EMBL" id="SMF49790.1"/>
    </source>
</evidence>
<keyword evidence="7" id="KW-1185">Reference proteome</keyword>
<dbReference type="InterPro" id="IPR011009">
    <property type="entry name" value="Kinase-like_dom_sf"/>
</dbReference>
<organism evidence="6 7">
    <name type="scientific">Pseudobacteriovorax antillogorgiicola</name>
    <dbReference type="NCBI Taxonomy" id="1513793"/>
    <lineage>
        <taxon>Bacteria</taxon>
        <taxon>Pseudomonadati</taxon>
        <taxon>Bdellovibrionota</taxon>
        <taxon>Oligoflexia</taxon>
        <taxon>Oligoflexales</taxon>
        <taxon>Pseudobacteriovoracaceae</taxon>
        <taxon>Pseudobacteriovorax</taxon>
    </lineage>
</organism>
<reference evidence="7" key="1">
    <citation type="submission" date="2017-04" db="EMBL/GenBank/DDBJ databases">
        <authorList>
            <person name="Varghese N."/>
            <person name="Submissions S."/>
        </authorList>
    </citation>
    <scope>NUCLEOTIDE SEQUENCE [LARGE SCALE GENOMIC DNA]</scope>
    <source>
        <strain evidence="7">RKEM611</strain>
    </source>
</reference>
<keyword evidence="2" id="KW-0808">Transferase</keyword>
<sequence>MSDKKLKKIKSGFLNRSLSMTKVALQSGASIAANSLKHALSDKDTKKSSFKALLEVQAHRLAKELGQLKGSLMKVGQMLALYGEHFFPEEVVTALKSLNESSPPLNWESLEPIIRKRFTEEQLAQLDIEEEALAAASMGQVHLATIKETGERICVKVQYPGVANAIDSDVKTLRSLLAMFKVLPTHNEGFEAMFKEINAVLKQEMDYTRELKYTDQMASMLEGQQDYIVPRTFPEFSGPKIISTSYEQGVNLDSPEVARLSGDRRSYLGQAFAKLFLEELFVHHHVQTDPHFGNYKVRLNQDGSDQIILLDFGALRKFSKTFVGHYRTLLTGAMLNDKEMCIAGAKAVGFLKDSDGPELLNCFMDLASLAVEPWLPLDDPRTNHDLLDENNRYRWGESELPNRITKKATEYALTFKLRPPPREVIFLDRKIGGVFIILKTLDARFDAWDMIKPYLDQ</sequence>
<dbReference type="AlphaFoldDB" id="A0A1Y6C800"/>
<dbReference type="InterPro" id="IPR051409">
    <property type="entry name" value="Atypical_kinase_ADCK"/>
</dbReference>
<evidence type="ECO:0000259" key="5">
    <source>
        <dbReference type="Pfam" id="PF03109"/>
    </source>
</evidence>
<dbReference type="EMBL" id="FWZT01000015">
    <property type="protein sequence ID" value="SMF49790.1"/>
    <property type="molecule type" value="Genomic_DNA"/>
</dbReference>
<dbReference type="Pfam" id="PF03109">
    <property type="entry name" value="ABC1"/>
    <property type="match status" value="1"/>
</dbReference>
<accession>A0A1Y6C800</accession>
<evidence type="ECO:0000313" key="7">
    <source>
        <dbReference type="Proteomes" id="UP000192907"/>
    </source>
</evidence>
<dbReference type="InterPro" id="IPR034646">
    <property type="entry name" value="ADCK3_dom"/>
</dbReference>
<evidence type="ECO:0000256" key="1">
    <source>
        <dbReference type="ARBA" id="ARBA00009670"/>
    </source>
</evidence>
<feature type="domain" description="ABC1 atypical kinase-like" evidence="5">
    <location>
        <begin position="98"/>
        <end position="341"/>
    </location>
</feature>
<dbReference type="CDD" id="cd13970">
    <property type="entry name" value="ABC1_ADCK3"/>
    <property type="match status" value="1"/>
</dbReference>
<dbReference type="GO" id="GO:0006744">
    <property type="term" value="P:ubiquinone biosynthetic process"/>
    <property type="evidence" value="ECO:0007669"/>
    <property type="project" value="TreeGrafter"/>
</dbReference>
<evidence type="ECO:0000256" key="2">
    <source>
        <dbReference type="ARBA" id="ARBA00022679"/>
    </source>
</evidence>
<dbReference type="STRING" id="1513793.SAMN06296036_115118"/>
<gene>
    <name evidence="6" type="ORF">SAMN06296036_115118</name>
</gene>
<dbReference type="RefSeq" id="WP_132319826.1">
    <property type="nucleotide sequence ID" value="NZ_FWZT01000015.1"/>
</dbReference>
<keyword evidence="3" id="KW-0547">Nucleotide-binding</keyword>
<protein>
    <submittedName>
        <fullName evidence="6">Predicted unusual protein kinase regulating ubiquinone biosynthesis, AarF/ABC1/UbiB family</fullName>
    </submittedName>
</protein>
<evidence type="ECO:0000256" key="3">
    <source>
        <dbReference type="ARBA" id="ARBA00022741"/>
    </source>
</evidence>
<dbReference type="SUPFAM" id="SSF56112">
    <property type="entry name" value="Protein kinase-like (PK-like)"/>
    <property type="match status" value="1"/>
</dbReference>
<dbReference type="OrthoDB" id="5288136at2"/>
<dbReference type="Proteomes" id="UP000192907">
    <property type="component" value="Unassembled WGS sequence"/>
</dbReference>
<dbReference type="PANTHER" id="PTHR43851:SF3">
    <property type="entry name" value="COENZYME Q8"/>
    <property type="match status" value="1"/>
</dbReference>
<evidence type="ECO:0000256" key="4">
    <source>
        <dbReference type="ARBA" id="ARBA00022840"/>
    </source>
</evidence>